<sequence length="331" mass="37905">MVLNIGLIGLGYWGKHYVRIISNSNNVKLQCVCDSNENALKEYSHLNINSYTDYNNMIKHEKLDGIVIVTIAKTHYDIILDILKYNIKIFVEKPYTINHKLSLKLNDLITSDKSLMVGHTYLFNKKIDYIKRVIDDKNLNIKTINFDWCCYGPIRNDTTPIFDLAVHPISILLYMFPNNNIDSINCIKSDSGNTYFVQFKCNDIIVQMNISWSSPGKNRTMTLNTDKIKIVFDDVSNISPVKIYNVDNPNYESFGPNIIHSDGNIIIPQIEGSEPLTDQFNHWVDTICNNTICISDNIFGTNVVKLAEDIEKNCLMNGNNCGIHECAYNRR</sequence>
<feature type="domain" description="Gfo/Idh/MocA-like oxidoreductase N-terminal" evidence="1">
    <location>
        <begin position="3"/>
        <end position="105"/>
    </location>
</feature>
<dbReference type="InterPro" id="IPR051450">
    <property type="entry name" value="Gfo/Idh/MocA_Oxidoreductases"/>
</dbReference>
<dbReference type="InterPro" id="IPR000683">
    <property type="entry name" value="Gfo/Idh/MocA-like_OxRdtase_N"/>
</dbReference>
<name>A0A6C0EGU0_9ZZZZ</name>
<dbReference type="PANTHER" id="PTHR43377">
    <property type="entry name" value="BILIVERDIN REDUCTASE A"/>
    <property type="match status" value="1"/>
</dbReference>
<accession>A0A6C0EGU0</accession>
<dbReference type="Gene3D" id="3.40.50.720">
    <property type="entry name" value="NAD(P)-binding Rossmann-like Domain"/>
    <property type="match status" value="1"/>
</dbReference>
<evidence type="ECO:0000259" key="1">
    <source>
        <dbReference type="Pfam" id="PF01408"/>
    </source>
</evidence>
<dbReference type="SUPFAM" id="SSF51735">
    <property type="entry name" value="NAD(P)-binding Rossmann-fold domains"/>
    <property type="match status" value="1"/>
</dbReference>
<proteinExistence type="predicted"/>
<dbReference type="AlphaFoldDB" id="A0A6C0EGU0"/>
<dbReference type="GO" id="GO:0000166">
    <property type="term" value="F:nucleotide binding"/>
    <property type="evidence" value="ECO:0007669"/>
    <property type="project" value="InterPro"/>
</dbReference>
<dbReference type="PANTHER" id="PTHR43377:SF6">
    <property type="entry name" value="GFO_IDH_MOCA-LIKE OXIDOREDUCTASE N-TERMINAL DOMAIN-CONTAINING PROTEIN"/>
    <property type="match status" value="1"/>
</dbReference>
<dbReference type="InterPro" id="IPR036291">
    <property type="entry name" value="NAD(P)-bd_dom_sf"/>
</dbReference>
<organism evidence="2">
    <name type="scientific">viral metagenome</name>
    <dbReference type="NCBI Taxonomy" id="1070528"/>
    <lineage>
        <taxon>unclassified sequences</taxon>
        <taxon>metagenomes</taxon>
        <taxon>organismal metagenomes</taxon>
    </lineage>
</organism>
<dbReference type="Pfam" id="PF01408">
    <property type="entry name" value="GFO_IDH_MocA"/>
    <property type="match status" value="1"/>
</dbReference>
<protein>
    <recommendedName>
        <fullName evidence="1">Gfo/Idh/MocA-like oxidoreductase N-terminal domain-containing protein</fullName>
    </recommendedName>
</protein>
<reference evidence="2" key="1">
    <citation type="journal article" date="2020" name="Nature">
        <title>Giant virus diversity and host interactions through global metagenomics.</title>
        <authorList>
            <person name="Schulz F."/>
            <person name="Roux S."/>
            <person name="Paez-Espino D."/>
            <person name="Jungbluth S."/>
            <person name="Walsh D.A."/>
            <person name="Denef V.J."/>
            <person name="McMahon K.D."/>
            <person name="Konstantinidis K.T."/>
            <person name="Eloe-Fadrosh E.A."/>
            <person name="Kyrpides N.C."/>
            <person name="Woyke T."/>
        </authorList>
    </citation>
    <scope>NUCLEOTIDE SEQUENCE</scope>
    <source>
        <strain evidence="2">GVMAG-M-3300001348-25</strain>
    </source>
</reference>
<evidence type="ECO:0000313" key="2">
    <source>
        <dbReference type="EMBL" id="QHT28437.1"/>
    </source>
</evidence>
<dbReference type="SUPFAM" id="SSF55347">
    <property type="entry name" value="Glyceraldehyde-3-phosphate dehydrogenase-like, C-terminal domain"/>
    <property type="match status" value="1"/>
</dbReference>
<dbReference type="Gene3D" id="3.30.360.10">
    <property type="entry name" value="Dihydrodipicolinate Reductase, domain 2"/>
    <property type="match status" value="1"/>
</dbReference>
<dbReference type="EMBL" id="MN738857">
    <property type="protein sequence ID" value="QHT28437.1"/>
    <property type="molecule type" value="Genomic_DNA"/>
</dbReference>